<dbReference type="GO" id="GO:0005524">
    <property type="term" value="F:ATP binding"/>
    <property type="evidence" value="ECO:0007669"/>
    <property type="project" value="UniProtKB-KW"/>
</dbReference>
<feature type="domain" description="DRBM" evidence="17">
    <location>
        <begin position="1365"/>
        <end position="1428"/>
    </location>
</feature>
<dbReference type="InParanoid" id="A0A2N3N3C2"/>
<keyword evidence="7" id="KW-0378">Hydrolase</keyword>
<dbReference type="GO" id="GO:0005634">
    <property type="term" value="C:nucleus"/>
    <property type="evidence" value="ECO:0007669"/>
    <property type="project" value="TreeGrafter"/>
</dbReference>
<feature type="domain" description="RNase III" evidence="18">
    <location>
        <begin position="970"/>
        <end position="1114"/>
    </location>
</feature>
<feature type="domain" description="Dicer dsRNA-binding fold" evidence="21">
    <location>
        <begin position="619"/>
        <end position="716"/>
    </location>
</feature>
<evidence type="ECO:0000256" key="15">
    <source>
        <dbReference type="PROSITE-ProRule" id="PRU00657"/>
    </source>
</evidence>
<dbReference type="InterPro" id="IPR000999">
    <property type="entry name" value="RNase_III_dom"/>
</dbReference>
<dbReference type="InterPro" id="IPR014720">
    <property type="entry name" value="dsRBD_dom"/>
</dbReference>
<dbReference type="InterPro" id="IPR001650">
    <property type="entry name" value="Helicase_C-like"/>
</dbReference>
<sequence>MTDYAESLSSSGTGELGDNDSSLSPSEVQFDNCHPEEGKALTQAVDTAIPAEDPPSSSENEEDPSSKAVVMAPRAYQLEMFSESVRRNIIVVMDTGSGKTQVAVLRIKKELENMPKQKRIWFLAPTVSLCQQQFRVLEAQIPSALVKLLTGEDNVKSWSTEHIWNSFLTNVKIVVATYQVLLDALTHAFVRMETVALIVFDEAHNCVKNHPGAKIMKVYRLYKEHNQPVPHILGLTASPSMTSEEKDLIALEQTLDAICRTPTLHRDELLARVKRPRLIPITYSPRKQYRHDFGFPVVIQRLIDAEEELDLTTDPYIKHLEDQKDPRSKRELEKAYEKQDTFLQKQVRLLLRTASMLLGEIGHWAAEYFVSETVRRFLLALKDRASELDGWKAQERNTLASILGRVVTDWQPSQELTPDRLTEKSLYLLQQLSSRQSDTVGIIFAEERIKIPILTHLVSIHPLTKDRYKPGSIVGASTFSSRSRDLLDLWQRGRKPAADLERFRAGKLDLLIATSVLEEGIDVPACNMVLCFDSPQNLKSFVQRRGRARKKDSDLILLINNTSNLARDWEKLEEILRRQYETEDRERARCAELEEAETSNPAEFLLTSSKGAFIDFDNAKQHLEHFCRVLSPGEFVDSRPDYIFKKVSKGDTQWFSAEVILPTYIPVHVRAAKSRSEWIAQKNATKDAAFQAYTALYKAGLLNENLLPLQDDPDEKIETRVPLVEVSNLLSPWPLVAEAWADGTLSWYPVALRDDSGNVQAEYEMTLPSAIPPPARIKLYPDDSKGAWTVDIGPPLSAPGDAEGVDHTIPLLSVAFRHRFPWNPEYERHIVCFRSRWDNISLDQLASRDFDSMDAEQKEGVYLIRDQFGHPFLFSDILPDKPPIEKVRRPFRDYDEAPSNVPYLSLTKWSRRLDLLHQLHGSTSGRASLKPYNRVLPMSWARVDEVHIRHATFGRLLPCVMHELEVQLLASILSTKVLGDVNISDIQLIRAAISAPSASEPYNYERIEFLGDSILKSCAAFNVAALNPDHPEGYLSYNRDLRVSNFKLYWACVKLGLDKFILTKPFTGRGWRPIFVEELLERGNVLDDGKRKMATKTLADVIEALLGAAYVDGGMPKAMLCLRTLLPDLEWLNAEECHARLYHHANADLALPTSLAPVEGLIGYTFKKKSLLIEALTHASFMNPSDGCRSLERLEFIGDSVLDQIIVSKAFDHRSKLPHWRMHRLKTAMVNSDFQAFLVMERCAQQETVNVSQDKELEKAEFEQPLWSFMRHSSPYIALEQEVTKERHANLRDEIIKELTSGATYPWALLSRLQARKFYSDVFESLLGAVWVDSGSMEACEGFLAKFGLLGYLRRILEADIPVTHPKEELGSLAGNSKVSYKTDPIEDEYGSRRYLCKVLVGDVVKAEVDDGVDREEAKTRAAERAVEPDGDDSGQMSRSRDMGDGNIRVFVKWHDQTVFAGEEVKCTITFKNVTPTHYQRDPVAPPQPRTPRQVSGYGDRLRPQSIGPGLHPPSARGHRSTASSPRLPHHGGGGWTNPPIQAAVSSHDGKRGHRKSLSIVSLGGTGLVGDDSSDSHIGVGRRGMLGRHGRSASLQIATMPSRAEPEIYSARTPRNISSPTFSSTYAQMRNIRPSGASTVPNTPSVLNPNSPLRQPASGMPEFKFPAAPQSPDIASNATETRLDEAMSPQSMSTQFSDLPVRTKNPPIPTIAEHHAAPTARILASTNLGGASTPRSSGEFYSMSNNSDETLASEYITQQPQARTSSARPLHLRRLSNISQQSTLVTESIMMGYARIQGSFTLDGSLVSLGPFEQVKKKAVVDGQGGGVVGLEPTKRDSGLLGSFGWGSISSSLGELLGGGEMSTIKTMRGIANSKSIPLLSTPQSLLFVDMQLAPGESKSFEYAFKLPRGLPPSHRGRAIKISYSLVIGTQRAGGAKEQRLRSVEIPFRVLGSVNSYGEILGHDLMNPYIVLQDHAKVKTVVTPSENTRPSSKASVPPSSTASDFLGYVDELLSRRKNGPHGSLLSPTATMPNSRRPSIYDEEASSTAKDAIDMAIRRSNIAPEGHSSPNRFEIARNGQRVAVVILTRPAYRLGETVTMVIDFSEAEVPCYAVHSDLETCEKVDQTLAMRSEAGVQRVTRRVLVSGSEATLYSRRAVFTAAIPVGATPEFITSGVSFEWKIRLEFVVPADNQPSPLPPRTDGREEGDEGEQAPLAQSGSAERQSKLHPLLEQLSRDEKGGLVLVAVENLTCESFEVAVPLRVYGATGSGLERLDRDDSSATGLAV</sequence>
<dbReference type="CDD" id="cd18034">
    <property type="entry name" value="DEXHc_dicer"/>
    <property type="match status" value="1"/>
</dbReference>
<organism evidence="22 23">
    <name type="scientific">Lomentospora prolificans</name>
    <dbReference type="NCBI Taxonomy" id="41688"/>
    <lineage>
        <taxon>Eukaryota</taxon>
        <taxon>Fungi</taxon>
        <taxon>Dikarya</taxon>
        <taxon>Ascomycota</taxon>
        <taxon>Pezizomycotina</taxon>
        <taxon>Sordariomycetes</taxon>
        <taxon>Hypocreomycetidae</taxon>
        <taxon>Microascales</taxon>
        <taxon>Microascaceae</taxon>
        <taxon>Lomentospora</taxon>
    </lineage>
</organism>
<evidence type="ECO:0000256" key="6">
    <source>
        <dbReference type="ARBA" id="ARBA00022741"/>
    </source>
</evidence>
<dbReference type="GO" id="GO:0046872">
    <property type="term" value="F:metal ion binding"/>
    <property type="evidence" value="ECO:0007669"/>
    <property type="project" value="UniProtKB-KW"/>
</dbReference>
<feature type="compositionally biased region" description="Polar residues" evidence="16">
    <location>
        <begin position="1613"/>
        <end position="1628"/>
    </location>
</feature>
<dbReference type="InterPro" id="IPR014001">
    <property type="entry name" value="Helicase_ATP-bd"/>
</dbReference>
<feature type="domain" description="Helicase ATP-binding" evidence="19">
    <location>
        <begin position="80"/>
        <end position="257"/>
    </location>
</feature>
<dbReference type="Pfam" id="PF00636">
    <property type="entry name" value="Ribonuclease_3"/>
    <property type="match status" value="2"/>
</dbReference>
<dbReference type="GO" id="GO:0005737">
    <property type="term" value="C:cytoplasm"/>
    <property type="evidence" value="ECO:0007669"/>
    <property type="project" value="TreeGrafter"/>
</dbReference>
<evidence type="ECO:0000259" key="18">
    <source>
        <dbReference type="PROSITE" id="PS50142"/>
    </source>
</evidence>
<evidence type="ECO:0000259" key="21">
    <source>
        <dbReference type="PROSITE" id="PS51327"/>
    </source>
</evidence>
<dbReference type="Gene3D" id="3.40.50.300">
    <property type="entry name" value="P-loop containing nucleotide triphosphate hydrolases"/>
    <property type="match status" value="2"/>
</dbReference>
<evidence type="ECO:0000256" key="13">
    <source>
        <dbReference type="ARBA" id="ARBA00023211"/>
    </source>
</evidence>
<dbReference type="OrthoDB" id="416741at2759"/>
<evidence type="ECO:0000256" key="8">
    <source>
        <dbReference type="ARBA" id="ARBA00022806"/>
    </source>
</evidence>
<feature type="compositionally biased region" description="Low complexity" evidence="16">
    <location>
        <begin position="1"/>
        <end position="13"/>
    </location>
</feature>
<dbReference type="PANTHER" id="PTHR14950:SF37">
    <property type="entry name" value="ENDORIBONUCLEASE DICER"/>
    <property type="match status" value="1"/>
</dbReference>
<evidence type="ECO:0008006" key="24">
    <source>
        <dbReference type="Google" id="ProtNLM"/>
    </source>
</evidence>
<feature type="region of interest" description="Disordered" evidence="16">
    <location>
        <begin position="1477"/>
        <end position="1661"/>
    </location>
</feature>
<evidence type="ECO:0000256" key="12">
    <source>
        <dbReference type="ARBA" id="ARBA00023118"/>
    </source>
</evidence>
<feature type="compositionally biased region" description="Polar residues" evidence="16">
    <location>
        <begin position="19"/>
        <end position="29"/>
    </location>
</feature>
<dbReference type="SMART" id="SM00490">
    <property type="entry name" value="HELICc"/>
    <property type="match status" value="1"/>
</dbReference>
<dbReference type="Gene3D" id="3.30.160.380">
    <property type="entry name" value="Dicer dimerisation domain"/>
    <property type="match status" value="1"/>
</dbReference>
<dbReference type="GO" id="GO:0003723">
    <property type="term" value="F:RNA binding"/>
    <property type="evidence" value="ECO:0007669"/>
    <property type="project" value="UniProtKB-UniRule"/>
</dbReference>
<dbReference type="InterPro" id="IPR014848">
    <property type="entry name" value="Rgp1"/>
</dbReference>
<proteinExistence type="inferred from homology"/>
<dbReference type="Pfam" id="PF08737">
    <property type="entry name" value="Rgp1"/>
    <property type="match status" value="1"/>
</dbReference>
<dbReference type="GO" id="GO:0051607">
    <property type="term" value="P:defense response to virus"/>
    <property type="evidence" value="ECO:0007669"/>
    <property type="project" value="UniProtKB-KW"/>
</dbReference>
<comment type="function">
    <text evidence="14">Dicer-like endonuclease involved in cleaving double-stranded RNA in the RNA interference (RNAi) pathway. Produces 21 to 25 bp dsRNAs (siRNAs) which target the selective destruction of homologous RNAs leading to sequence-specific suppression of gene expression, called post-transcriptional gene silencing (PTGS). Part of a broad host defense response against viral infection and transposons.</text>
</comment>
<dbReference type="SMART" id="SM00535">
    <property type="entry name" value="RIBOc"/>
    <property type="match status" value="2"/>
</dbReference>
<dbReference type="EMBL" id="NLAX01000701">
    <property type="protein sequence ID" value="PKS06923.1"/>
    <property type="molecule type" value="Genomic_DNA"/>
</dbReference>
<keyword evidence="9" id="KW-0067">ATP-binding</keyword>
<feature type="domain" description="Helicase C-terminal" evidence="20">
    <location>
        <begin position="420"/>
        <end position="596"/>
    </location>
</feature>
<feature type="region of interest" description="Disordered" evidence="16">
    <location>
        <begin position="1982"/>
        <end position="2001"/>
    </location>
</feature>
<feature type="compositionally biased region" description="Polar residues" evidence="16">
    <location>
        <begin position="1636"/>
        <end position="1653"/>
    </location>
</feature>
<dbReference type="PANTHER" id="PTHR14950">
    <property type="entry name" value="DICER-RELATED"/>
    <property type="match status" value="1"/>
</dbReference>
<keyword evidence="23" id="KW-1185">Reference proteome</keyword>
<protein>
    <recommendedName>
        <fullName evidence="24">Dicer-like protein 2</fullName>
    </recommendedName>
</protein>
<dbReference type="GO" id="GO:0004386">
    <property type="term" value="F:helicase activity"/>
    <property type="evidence" value="ECO:0007669"/>
    <property type="project" value="UniProtKB-KW"/>
</dbReference>
<comment type="caution">
    <text evidence="22">The sequence shown here is derived from an EMBL/GenBank/DDBJ whole genome shotgun (WGS) entry which is preliminary data.</text>
</comment>
<feature type="compositionally biased region" description="Polar residues" evidence="16">
    <location>
        <begin position="2025"/>
        <end position="2036"/>
    </location>
</feature>
<keyword evidence="6" id="KW-0547">Nucleotide-binding</keyword>
<evidence type="ECO:0000259" key="17">
    <source>
        <dbReference type="PROSITE" id="PS50137"/>
    </source>
</evidence>
<evidence type="ECO:0000313" key="23">
    <source>
        <dbReference type="Proteomes" id="UP000233524"/>
    </source>
</evidence>
<evidence type="ECO:0000256" key="14">
    <source>
        <dbReference type="ARBA" id="ARBA00025403"/>
    </source>
</evidence>
<feature type="region of interest" description="Disordered" evidence="16">
    <location>
        <begin position="1"/>
        <end position="68"/>
    </location>
</feature>
<dbReference type="InterPro" id="IPR036389">
    <property type="entry name" value="RNase_III_sf"/>
</dbReference>
<keyword evidence="13" id="KW-0464">Manganese</keyword>
<gene>
    <name evidence="22" type="ORF">jhhlp_005519</name>
</gene>
<dbReference type="Pfam" id="PF00270">
    <property type="entry name" value="DEAD"/>
    <property type="match status" value="1"/>
</dbReference>
<evidence type="ECO:0000313" key="22">
    <source>
        <dbReference type="EMBL" id="PKS06923.1"/>
    </source>
</evidence>
<comment type="cofactor">
    <cofactor evidence="2">
        <name>Mg(2+)</name>
        <dbReference type="ChEBI" id="CHEBI:18420"/>
    </cofactor>
</comment>
<dbReference type="PROSITE" id="PS51194">
    <property type="entry name" value="HELICASE_CTER"/>
    <property type="match status" value="1"/>
</dbReference>
<accession>A0A2N3N3C2</accession>
<evidence type="ECO:0000256" key="9">
    <source>
        <dbReference type="ARBA" id="ARBA00022840"/>
    </source>
</evidence>
<evidence type="ECO:0000256" key="1">
    <source>
        <dbReference type="ARBA" id="ARBA00001936"/>
    </source>
</evidence>
<dbReference type="PROSITE" id="PS50137">
    <property type="entry name" value="DS_RBD"/>
    <property type="match status" value="1"/>
</dbReference>
<feature type="region of interest" description="Disordered" evidence="16">
    <location>
        <begin position="2190"/>
        <end position="2223"/>
    </location>
</feature>
<feature type="compositionally biased region" description="Basic and acidic residues" evidence="16">
    <location>
        <begin position="1415"/>
        <end position="1428"/>
    </location>
</feature>
<dbReference type="STRING" id="41688.A0A2N3N3C2"/>
<dbReference type="InterPro" id="IPR038248">
    <property type="entry name" value="Dicer_dimer_sf"/>
</dbReference>
<keyword evidence="12" id="KW-0051">Antiviral defense</keyword>
<dbReference type="SUPFAM" id="SSF52540">
    <property type="entry name" value="P-loop containing nucleoside triphosphate hydrolases"/>
    <property type="match status" value="1"/>
</dbReference>
<feature type="domain" description="RNase III" evidence="18">
    <location>
        <begin position="1155"/>
        <end position="1335"/>
    </location>
</feature>
<evidence type="ECO:0000256" key="11">
    <source>
        <dbReference type="ARBA" id="ARBA00022884"/>
    </source>
</evidence>
<evidence type="ECO:0000256" key="10">
    <source>
        <dbReference type="ARBA" id="ARBA00022842"/>
    </source>
</evidence>
<reference evidence="22 23" key="1">
    <citation type="journal article" date="2017" name="G3 (Bethesda)">
        <title>First Draft Genome Sequence of the Pathogenic Fungus Lomentospora prolificans (Formerly Scedosporium prolificans).</title>
        <authorList>
            <person name="Luo R."/>
            <person name="Zimin A."/>
            <person name="Workman R."/>
            <person name="Fan Y."/>
            <person name="Pertea G."/>
            <person name="Grossman N."/>
            <person name="Wear M.P."/>
            <person name="Jia B."/>
            <person name="Miller H."/>
            <person name="Casadevall A."/>
            <person name="Timp W."/>
            <person name="Zhang S.X."/>
            <person name="Salzberg S.L."/>
        </authorList>
    </citation>
    <scope>NUCLEOTIDE SEQUENCE [LARGE SCALE GENOMIC DNA]</scope>
    <source>
        <strain evidence="22 23">JHH-5317</strain>
    </source>
</reference>
<keyword evidence="10" id="KW-0460">Magnesium</keyword>
<evidence type="ECO:0000259" key="20">
    <source>
        <dbReference type="PROSITE" id="PS51194"/>
    </source>
</evidence>
<dbReference type="CDD" id="cd00593">
    <property type="entry name" value="RIBOc"/>
    <property type="match status" value="2"/>
</dbReference>
<comment type="similarity">
    <text evidence="15">Belongs to the helicase family. Dicer subfamily.</text>
</comment>
<evidence type="ECO:0000256" key="16">
    <source>
        <dbReference type="SAM" id="MobiDB-lite"/>
    </source>
</evidence>
<dbReference type="InterPro" id="IPR027417">
    <property type="entry name" value="P-loop_NTPase"/>
</dbReference>
<dbReference type="InterPro" id="IPR005034">
    <property type="entry name" value="Dicer_dimerisation"/>
</dbReference>
<dbReference type="GO" id="GO:0030422">
    <property type="term" value="P:siRNA processing"/>
    <property type="evidence" value="ECO:0007669"/>
    <property type="project" value="TreeGrafter"/>
</dbReference>
<dbReference type="SUPFAM" id="SSF54768">
    <property type="entry name" value="dsRNA-binding domain-like"/>
    <property type="match status" value="1"/>
</dbReference>
<keyword evidence="11 15" id="KW-0694">RNA-binding</keyword>
<name>A0A2N3N3C2_9PEZI</name>
<comment type="cofactor">
    <cofactor evidence="1">
        <name>Mn(2+)</name>
        <dbReference type="ChEBI" id="CHEBI:29035"/>
    </cofactor>
</comment>
<keyword evidence="8" id="KW-0347">Helicase</keyword>
<dbReference type="SMART" id="SM00487">
    <property type="entry name" value="DEXDc"/>
    <property type="match status" value="1"/>
</dbReference>
<dbReference type="InterPro" id="IPR011545">
    <property type="entry name" value="DEAD/DEAH_box_helicase_dom"/>
</dbReference>
<dbReference type="GO" id="GO:0004525">
    <property type="term" value="F:ribonuclease III activity"/>
    <property type="evidence" value="ECO:0007669"/>
    <property type="project" value="InterPro"/>
</dbReference>
<feature type="region of interest" description="Disordered" evidence="16">
    <location>
        <begin position="1413"/>
        <end position="1443"/>
    </location>
</feature>
<evidence type="ECO:0000259" key="19">
    <source>
        <dbReference type="PROSITE" id="PS51192"/>
    </source>
</evidence>
<dbReference type="PROSITE" id="PS50142">
    <property type="entry name" value="RNASE_3_2"/>
    <property type="match status" value="2"/>
</dbReference>
<evidence type="ECO:0000256" key="7">
    <source>
        <dbReference type="ARBA" id="ARBA00022801"/>
    </source>
</evidence>
<keyword evidence="3" id="KW-0930">Antiviral protein</keyword>
<dbReference type="PROSITE" id="PS51327">
    <property type="entry name" value="DICER_DSRBF"/>
    <property type="match status" value="1"/>
</dbReference>
<dbReference type="VEuPathDB" id="FungiDB:jhhlp_005519"/>
<evidence type="ECO:0000256" key="2">
    <source>
        <dbReference type="ARBA" id="ARBA00001946"/>
    </source>
</evidence>
<feature type="region of interest" description="Disordered" evidence="16">
    <location>
        <begin position="2017"/>
        <end position="2037"/>
    </location>
</feature>
<evidence type="ECO:0000256" key="5">
    <source>
        <dbReference type="ARBA" id="ARBA00022737"/>
    </source>
</evidence>
<dbReference type="SUPFAM" id="SSF69065">
    <property type="entry name" value="RNase III domain-like"/>
    <property type="match status" value="2"/>
</dbReference>
<dbReference type="Pfam" id="PF03368">
    <property type="entry name" value="Dicer_dimer"/>
    <property type="match status" value="1"/>
</dbReference>
<evidence type="ECO:0000256" key="4">
    <source>
        <dbReference type="ARBA" id="ARBA00022723"/>
    </source>
</evidence>
<evidence type="ECO:0000256" key="3">
    <source>
        <dbReference type="ARBA" id="ARBA00022721"/>
    </source>
</evidence>
<dbReference type="PROSITE" id="PS51192">
    <property type="entry name" value="HELICASE_ATP_BIND_1"/>
    <property type="match status" value="1"/>
</dbReference>
<dbReference type="FunFam" id="1.10.1520.10:FF:000032">
    <property type="entry name" value="Dicer-like protein 2"/>
    <property type="match status" value="1"/>
</dbReference>
<dbReference type="Proteomes" id="UP000233524">
    <property type="component" value="Unassembled WGS sequence"/>
</dbReference>
<dbReference type="Gene3D" id="1.10.1520.10">
    <property type="entry name" value="Ribonuclease III domain"/>
    <property type="match status" value="2"/>
</dbReference>
<keyword evidence="4" id="KW-0479">Metal-binding</keyword>
<dbReference type="GO" id="GO:0050688">
    <property type="term" value="P:regulation of defense response to virus"/>
    <property type="evidence" value="ECO:0007669"/>
    <property type="project" value="UniProtKB-KW"/>
</dbReference>
<dbReference type="Pfam" id="PF00271">
    <property type="entry name" value="Helicase_C"/>
    <property type="match status" value="1"/>
</dbReference>
<keyword evidence="5" id="KW-0677">Repeat</keyword>